<dbReference type="STRING" id="36022.A0A1V2LDG3"/>
<feature type="compositionally biased region" description="Low complexity" evidence="2">
    <location>
        <begin position="24"/>
        <end position="43"/>
    </location>
</feature>
<dbReference type="InterPro" id="IPR035979">
    <property type="entry name" value="RBD_domain_sf"/>
</dbReference>
<feature type="domain" description="RRM" evidence="3">
    <location>
        <begin position="143"/>
        <end position="218"/>
    </location>
</feature>
<reference evidence="5" key="1">
    <citation type="journal article" date="2017" name="Genome Announc.">
        <title>Genome sequences of Cyberlindnera fabianii 65, Pichia kudriavzevii 129, and Saccharomyces cerevisiae 131 isolated from fermented masau fruits in Zimbabwe.</title>
        <authorList>
            <person name="van Rijswijck I.M.H."/>
            <person name="Derks M.F.L."/>
            <person name="Abee T."/>
            <person name="de Ridder D."/>
            <person name="Smid E.J."/>
        </authorList>
    </citation>
    <scope>NUCLEOTIDE SEQUENCE [LARGE SCALE GENOMIC DNA]</scope>
    <source>
        <strain evidence="5">65</strain>
    </source>
</reference>
<keyword evidence="5" id="KW-1185">Reference proteome</keyword>
<accession>A0A1V2LDG3</accession>
<evidence type="ECO:0000256" key="1">
    <source>
        <dbReference type="PROSITE-ProRule" id="PRU00176"/>
    </source>
</evidence>
<evidence type="ECO:0000259" key="3">
    <source>
        <dbReference type="PROSITE" id="PS50102"/>
    </source>
</evidence>
<evidence type="ECO:0000256" key="2">
    <source>
        <dbReference type="SAM" id="MobiDB-lite"/>
    </source>
</evidence>
<dbReference type="AlphaFoldDB" id="A0A1V2LDG3"/>
<comment type="caution">
    <text evidence="4">The sequence shown here is derived from an EMBL/GenBank/DDBJ whole genome shotgun (WGS) entry which is preliminary data.</text>
</comment>
<evidence type="ECO:0000313" key="4">
    <source>
        <dbReference type="EMBL" id="ONH69892.1"/>
    </source>
</evidence>
<feature type="compositionally biased region" description="Polar residues" evidence="2">
    <location>
        <begin position="120"/>
        <end position="133"/>
    </location>
</feature>
<dbReference type="VEuPathDB" id="FungiDB:BON22_0262"/>
<dbReference type="PROSITE" id="PS50102">
    <property type="entry name" value="RRM"/>
    <property type="match status" value="1"/>
</dbReference>
<dbReference type="Proteomes" id="UP000189513">
    <property type="component" value="Unassembled WGS sequence"/>
</dbReference>
<protein>
    <submittedName>
        <fullName evidence="4">Multiple RNA-binding domain-containing protein 1</fullName>
    </submittedName>
</protein>
<sequence length="225" mass="24150">MAVKEKKPNNPLFARIGTNTPKQKNISTKSKASSKNNNPLAAALEKGRLSTQTLSDRIRPVGSKASSSNGMKTTSQKGAAKTTQSKAKTSKVSKTPVSFAKYVQKYKDQGARSQSKKNQTKQPASQNNPTTKVLTIKKNNAPGFLRLKNLQIGTSASELEAVLLPVGQITDIRMKDLPSGSTTAEVQFKSEASLLAALMKLNGTVADGRVLQAEISTTHEILTMH</sequence>
<dbReference type="GO" id="GO:0003723">
    <property type="term" value="F:RNA binding"/>
    <property type="evidence" value="ECO:0007669"/>
    <property type="project" value="UniProtKB-UniRule"/>
</dbReference>
<dbReference type="EMBL" id="MPUK01000001">
    <property type="protein sequence ID" value="ONH69892.1"/>
    <property type="molecule type" value="Genomic_DNA"/>
</dbReference>
<keyword evidence="1" id="KW-0694">RNA-binding</keyword>
<dbReference type="InterPro" id="IPR000504">
    <property type="entry name" value="RRM_dom"/>
</dbReference>
<proteinExistence type="predicted"/>
<dbReference type="SUPFAM" id="SSF54928">
    <property type="entry name" value="RNA-binding domain, RBD"/>
    <property type="match status" value="1"/>
</dbReference>
<dbReference type="SMART" id="SM00360">
    <property type="entry name" value="RRM"/>
    <property type="match status" value="1"/>
</dbReference>
<gene>
    <name evidence="4" type="ORF">BON22_0262</name>
</gene>
<dbReference type="CDD" id="cd00590">
    <property type="entry name" value="RRM_SF"/>
    <property type="match status" value="1"/>
</dbReference>
<feature type="region of interest" description="Disordered" evidence="2">
    <location>
        <begin position="1"/>
        <end position="94"/>
    </location>
</feature>
<organism evidence="4 5">
    <name type="scientific">Cyberlindnera fabianii</name>
    <name type="common">Yeast</name>
    <name type="synonym">Hansenula fabianii</name>
    <dbReference type="NCBI Taxonomy" id="36022"/>
    <lineage>
        <taxon>Eukaryota</taxon>
        <taxon>Fungi</taxon>
        <taxon>Dikarya</taxon>
        <taxon>Ascomycota</taxon>
        <taxon>Saccharomycotina</taxon>
        <taxon>Saccharomycetes</taxon>
        <taxon>Phaffomycetales</taxon>
        <taxon>Phaffomycetaceae</taxon>
        <taxon>Cyberlindnera</taxon>
    </lineage>
</organism>
<feature type="compositionally biased region" description="Polar residues" evidence="2">
    <location>
        <begin position="64"/>
        <end position="76"/>
    </location>
</feature>
<dbReference type="InterPro" id="IPR012677">
    <property type="entry name" value="Nucleotide-bd_a/b_plait_sf"/>
</dbReference>
<evidence type="ECO:0000313" key="5">
    <source>
        <dbReference type="Proteomes" id="UP000189513"/>
    </source>
</evidence>
<feature type="region of interest" description="Disordered" evidence="2">
    <location>
        <begin position="106"/>
        <end position="133"/>
    </location>
</feature>
<name>A0A1V2LDG3_CYBFA</name>
<feature type="compositionally biased region" description="Low complexity" evidence="2">
    <location>
        <begin position="77"/>
        <end position="94"/>
    </location>
</feature>
<dbReference type="Gene3D" id="3.30.70.330">
    <property type="match status" value="1"/>
</dbReference>
<dbReference type="Pfam" id="PF00076">
    <property type="entry name" value="RRM_1"/>
    <property type="match status" value="1"/>
</dbReference>